<sequence>MGAPSWRVTVRSPLRNVSLIWPGPSSISALAATQPEPPYGKEIYMELDHARIRVEDLKSKPDFPFAPLEGVGPNLAGWGVIETCLLLPESVAVMVGPSACLRHSAFMAHARGFTERFHMLCLSELDMSMGNHLGKLEKGVADIIARRDEKVVFLIVGCPDYILGTDFTGVINRLEQSTGRKIILGAMAPITIGLKESPFTSAYTSFFDFLKDEERVVDDGVVNLLGTFMPLSDQGELYRVLGDAGMDEVIQIPLCPDLKAFSRMARGRASVVMHPLANGLSGKMESEMGIPTCFAPTSYGFAAIREQYARIAEAVGRSLDIDRYEQDARQAAEPMFEELRGKSVAVGCSINGSPFELALALLENGVDVDTLFARGTIKPYEWDLVARLREIRPEIMVYNASHPALCGQIEPFDHVEVAYGVDAGIYCANAANVPLSRYQEQKYGFEATLWMLEQTREALANPVSNHDWIYGHDFLI</sequence>
<dbReference type="GO" id="GO:0016491">
    <property type="term" value="F:oxidoreductase activity"/>
    <property type="evidence" value="ECO:0007669"/>
    <property type="project" value="InterPro"/>
</dbReference>
<dbReference type="Gene3D" id="3.40.50.12380">
    <property type="entry name" value="Nitrogenase MoFe cofactor biosynthesis protein NifE, C-terminal"/>
    <property type="match status" value="1"/>
</dbReference>
<comment type="caution">
    <text evidence="2">The sequence shown here is derived from an EMBL/GenBank/DDBJ whole genome shotgun (WGS) entry which is preliminary data.</text>
</comment>
<accession>A0A6N6N5I6</accession>
<evidence type="ECO:0000313" key="3">
    <source>
        <dbReference type="Proteomes" id="UP000438699"/>
    </source>
</evidence>
<dbReference type="PANTHER" id="PTHR42956">
    <property type="entry name" value="NITROGENASE IRON-MOLYBDENUM COFACTOR BIOSYNTHESIS PROTEIN NIFE"/>
    <property type="match status" value="1"/>
</dbReference>
<feature type="domain" description="Nitrogenase/oxidoreductase component 1" evidence="1">
    <location>
        <begin position="87"/>
        <end position="436"/>
    </location>
</feature>
<dbReference type="EMBL" id="WAIE01000001">
    <property type="protein sequence ID" value="KAB1443153.1"/>
    <property type="molecule type" value="Genomic_DNA"/>
</dbReference>
<evidence type="ECO:0000259" key="1">
    <source>
        <dbReference type="Pfam" id="PF00148"/>
    </source>
</evidence>
<dbReference type="SUPFAM" id="SSF53807">
    <property type="entry name" value="Helical backbone' metal receptor"/>
    <property type="match status" value="1"/>
</dbReference>
<dbReference type="AlphaFoldDB" id="A0A6N6N5I6"/>
<dbReference type="PANTHER" id="PTHR42956:SF1">
    <property type="entry name" value="NITROGENASE IRON-MOLYBDENUM COFACTOR BIOSYNTHESIS PROTEIN NIFE"/>
    <property type="match status" value="1"/>
</dbReference>
<keyword evidence="3" id="KW-1185">Reference proteome</keyword>
<dbReference type="Pfam" id="PF00148">
    <property type="entry name" value="Oxidored_nitro"/>
    <property type="match status" value="1"/>
</dbReference>
<proteinExistence type="predicted"/>
<dbReference type="InterPro" id="IPR049939">
    <property type="entry name" value="NifE-like"/>
</dbReference>
<evidence type="ECO:0000313" key="2">
    <source>
        <dbReference type="EMBL" id="KAB1443153.1"/>
    </source>
</evidence>
<name>A0A6N6N5I6_9BACT</name>
<organism evidence="2 3">
    <name type="scientific">Pseudodesulfovibrio senegalensis</name>
    <dbReference type="NCBI Taxonomy" id="1721087"/>
    <lineage>
        <taxon>Bacteria</taxon>
        <taxon>Pseudomonadati</taxon>
        <taxon>Thermodesulfobacteriota</taxon>
        <taxon>Desulfovibrionia</taxon>
        <taxon>Desulfovibrionales</taxon>
        <taxon>Desulfovibrionaceae</taxon>
    </lineage>
</organism>
<dbReference type="Proteomes" id="UP000438699">
    <property type="component" value="Unassembled WGS sequence"/>
</dbReference>
<protein>
    <recommendedName>
        <fullName evidence="1">Nitrogenase/oxidoreductase component 1 domain-containing protein</fullName>
    </recommendedName>
</protein>
<dbReference type="Gene3D" id="3.40.50.1980">
    <property type="entry name" value="Nitrogenase molybdenum iron protein domain"/>
    <property type="match status" value="1"/>
</dbReference>
<dbReference type="InterPro" id="IPR000510">
    <property type="entry name" value="Nase/OxRdtase_comp1"/>
</dbReference>
<reference evidence="2 3" key="1">
    <citation type="journal article" date="2017" name="Int. J. Syst. Evol. Microbiol.">
        <title>Desulfovibrio senegalensis sp. nov., a mesophilic sulfate reducer isolated from marine sediment.</title>
        <authorList>
            <person name="Thioye A."/>
            <person name="Gam Z.B.A."/>
            <person name="Mbengue M."/>
            <person name="Cayol J.L."/>
            <person name="Joseph-Bartoli M."/>
            <person name="Toure-Kane C."/>
            <person name="Labat M."/>
        </authorList>
    </citation>
    <scope>NUCLEOTIDE SEQUENCE [LARGE SCALE GENOMIC DNA]</scope>
    <source>
        <strain evidence="2 3">DSM 101509</strain>
    </source>
</reference>
<gene>
    <name evidence="2" type="ORF">F8A88_02495</name>
</gene>